<evidence type="ECO:0000313" key="2">
    <source>
        <dbReference type="Proteomes" id="UP000603453"/>
    </source>
</evidence>
<evidence type="ECO:0000313" key="1">
    <source>
        <dbReference type="EMBL" id="KAG2207745.1"/>
    </source>
</evidence>
<comment type="caution">
    <text evidence="1">The sequence shown here is derived from an EMBL/GenBank/DDBJ whole genome shotgun (WGS) entry which is preliminary data.</text>
</comment>
<reference evidence="1" key="1">
    <citation type="submission" date="2020-12" db="EMBL/GenBank/DDBJ databases">
        <title>Metabolic potential, ecology and presence of endohyphal bacteria is reflected in genomic diversity of Mucoromycotina.</title>
        <authorList>
            <person name="Muszewska A."/>
            <person name="Okrasinska A."/>
            <person name="Steczkiewicz K."/>
            <person name="Drgas O."/>
            <person name="Orlowska M."/>
            <person name="Perlinska-Lenart U."/>
            <person name="Aleksandrzak-Piekarczyk T."/>
            <person name="Szatraj K."/>
            <person name="Zielenkiewicz U."/>
            <person name="Pilsyk S."/>
            <person name="Malc E."/>
            <person name="Mieczkowski P."/>
            <person name="Kruszewska J.S."/>
            <person name="Biernat P."/>
            <person name="Pawlowska J."/>
        </authorList>
    </citation>
    <scope>NUCLEOTIDE SEQUENCE</scope>
    <source>
        <strain evidence="1">WA0000017839</strain>
    </source>
</reference>
<organism evidence="1 2">
    <name type="scientific">Mucor saturninus</name>
    <dbReference type="NCBI Taxonomy" id="64648"/>
    <lineage>
        <taxon>Eukaryota</taxon>
        <taxon>Fungi</taxon>
        <taxon>Fungi incertae sedis</taxon>
        <taxon>Mucoromycota</taxon>
        <taxon>Mucoromycotina</taxon>
        <taxon>Mucoromycetes</taxon>
        <taxon>Mucorales</taxon>
        <taxon>Mucorineae</taxon>
        <taxon>Mucoraceae</taxon>
        <taxon>Mucor</taxon>
    </lineage>
</organism>
<gene>
    <name evidence="1" type="ORF">INT47_011865</name>
</gene>
<proteinExistence type="predicted"/>
<dbReference type="AlphaFoldDB" id="A0A8H7RC31"/>
<protein>
    <submittedName>
        <fullName evidence="1">Uncharacterized protein</fullName>
    </submittedName>
</protein>
<dbReference type="EMBL" id="JAEPRD010000023">
    <property type="protein sequence ID" value="KAG2207745.1"/>
    <property type="molecule type" value="Genomic_DNA"/>
</dbReference>
<accession>A0A8H7RC31</accession>
<dbReference type="Proteomes" id="UP000603453">
    <property type="component" value="Unassembled WGS sequence"/>
</dbReference>
<keyword evidence="2" id="KW-1185">Reference proteome</keyword>
<sequence length="94" mass="10925">MTISPTYYTPPSGDRNKSVIPHQIFHKEKRRLFHERVIIGEDSPEIVTLETKGAEDMFGWVEMVDNTCIAYLRNKYAQKLSDEYPQARAGFFTI</sequence>
<dbReference type="OrthoDB" id="2206047at2759"/>
<name>A0A8H7RC31_9FUNG</name>